<feature type="compositionally biased region" description="Basic and acidic residues" evidence="1">
    <location>
        <begin position="1"/>
        <end position="11"/>
    </location>
</feature>
<dbReference type="EMBL" id="JARAOO010000008">
    <property type="protein sequence ID" value="KAJ7958156.1"/>
    <property type="molecule type" value="Genomic_DNA"/>
</dbReference>
<sequence length="262" mass="29039">MKRNSTARDTRTSSPTTGVATDESSSGPDKPIRSRSIQGTLLPDSMPAPGWTDEKHSLFLKSMEASFVDQLYNSMDMLGCSSHKKNSPDQKLSTKSHVKSPSTSGQFKVLRGRCWKKVNSERSNSHINRTYECQDLLANPWIQHFRSASKHRGVTYSTLQDTATSTSRKIELSGTTGTSCALATSSKQTSLCESHMCHQDMVCNSREVSDQNFVDEVVGDDRKVKSTAKSMKTSIPDVSTTDQAVPFTGFKRRFSQESNLCY</sequence>
<dbReference type="InterPro" id="IPR044678">
    <property type="entry name" value="COR27/28"/>
</dbReference>
<dbReference type="GO" id="GO:0042752">
    <property type="term" value="P:regulation of circadian rhythm"/>
    <property type="evidence" value="ECO:0007669"/>
    <property type="project" value="InterPro"/>
</dbReference>
<dbReference type="AlphaFoldDB" id="A0AAD7LIV9"/>
<feature type="compositionally biased region" description="Polar residues" evidence="1">
    <location>
        <begin position="12"/>
        <end position="27"/>
    </location>
</feature>
<protein>
    <submittedName>
        <fullName evidence="2">Cold regulated protein</fullName>
    </submittedName>
</protein>
<evidence type="ECO:0000256" key="1">
    <source>
        <dbReference type="SAM" id="MobiDB-lite"/>
    </source>
</evidence>
<proteinExistence type="predicted"/>
<name>A0AAD7LIV9_QUISA</name>
<dbReference type="PANTHER" id="PTHR33676:SF3">
    <property type="entry name" value="COLD-REGULATED PROTEIN 27"/>
    <property type="match status" value="1"/>
</dbReference>
<feature type="region of interest" description="Disordered" evidence="1">
    <location>
        <begin position="82"/>
        <end position="104"/>
    </location>
</feature>
<dbReference type="PANTHER" id="PTHR33676">
    <property type="entry name" value="COLD REGULATED PROTEIN 27"/>
    <property type="match status" value="1"/>
</dbReference>
<organism evidence="2 3">
    <name type="scientific">Quillaja saponaria</name>
    <name type="common">Soap bark tree</name>
    <dbReference type="NCBI Taxonomy" id="32244"/>
    <lineage>
        <taxon>Eukaryota</taxon>
        <taxon>Viridiplantae</taxon>
        <taxon>Streptophyta</taxon>
        <taxon>Embryophyta</taxon>
        <taxon>Tracheophyta</taxon>
        <taxon>Spermatophyta</taxon>
        <taxon>Magnoliopsida</taxon>
        <taxon>eudicotyledons</taxon>
        <taxon>Gunneridae</taxon>
        <taxon>Pentapetalae</taxon>
        <taxon>rosids</taxon>
        <taxon>fabids</taxon>
        <taxon>Fabales</taxon>
        <taxon>Quillajaceae</taxon>
        <taxon>Quillaja</taxon>
    </lineage>
</organism>
<gene>
    <name evidence="2" type="ORF">O6P43_018927</name>
</gene>
<evidence type="ECO:0000313" key="2">
    <source>
        <dbReference type="EMBL" id="KAJ7958156.1"/>
    </source>
</evidence>
<dbReference type="GO" id="GO:0009409">
    <property type="term" value="P:response to cold"/>
    <property type="evidence" value="ECO:0007669"/>
    <property type="project" value="InterPro"/>
</dbReference>
<dbReference type="Proteomes" id="UP001163823">
    <property type="component" value="Chromosome 8"/>
</dbReference>
<feature type="region of interest" description="Disordered" evidence="1">
    <location>
        <begin position="1"/>
        <end position="49"/>
    </location>
</feature>
<dbReference type="KEGG" id="qsa:O6P43_018927"/>
<keyword evidence="3" id="KW-1185">Reference proteome</keyword>
<comment type="caution">
    <text evidence="2">The sequence shown here is derived from an EMBL/GenBank/DDBJ whole genome shotgun (WGS) entry which is preliminary data.</text>
</comment>
<feature type="compositionally biased region" description="Polar residues" evidence="1">
    <location>
        <begin position="89"/>
        <end position="104"/>
    </location>
</feature>
<accession>A0AAD7LIV9</accession>
<evidence type="ECO:0000313" key="3">
    <source>
        <dbReference type="Proteomes" id="UP001163823"/>
    </source>
</evidence>
<reference evidence="2" key="1">
    <citation type="journal article" date="2023" name="Science">
        <title>Elucidation of the pathway for biosynthesis of saponin adjuvants from the soapbark tree.</title>
        <authorList>
            <person name="Reed J."/>
            <person name="Orme A."/>
            <person name="El-Demerdash A."/>
            <person name="Owen C."/>
            <person name="Martin L.B.B."/>
            <person name="Misra R.C."/>
            <person name="Kikuchi S."/>
            <person name="Rejzek M."/>
            <person name="Martin A.C."/>
            <person name="Harkess A."/>
            <person name="Leebens-Mack J."/>
            <person name="Louveau T."/>
            <person name="Stephenson M.J."/>
            <person name="Osbourn A."/>
        </authorList>
    </citation>
    <scope>NUCLEOTIDE SEQUENCE</scope>
    <source>
        <strain evidence="2">S10</strain>
    </source>
</reference>